<comment type="caution">
    <text evidence="10">The sequence shown here is derived from an EMBL/GenBank/DDBJ whole genome shotgun (WGS) entry which is preliminary data.</text>
</comment>
<evidence type="ECO:0000256" key="1">
    <source>
        <dbReference type="ARBA" id="ARBA00004613"/>
    </source>
</evidence>
<dbReference type="GO" id="GO:0005576">
    <property type="term" value="C:extracellular region"/>
    <property type="evidence" value="ECO:0007669"/>
    <property type="project" value="UniProtKB-SubCell"/>
</dbReference>
<dbReference type="Pfam" id="PF07333">
    <property type="entry name" value="SLR1-BP"/>
    <property type="match status" value="1"/>
</dbReference>
<evidence type="ECO:0000256" key="6">
    <source>
        <dbReference type="ARBA" id="ARBA00022729"/>
    </source>
</evidence>
<proteinExistence type="inferred from homology"/>
<evidence type="ECO:0000313" key="10">
    <source>
        <dbReference type="EMBL" id="OAP04582.1"/>
    </source>
</evidence>
<comment type="similarity">
    <text evidence="2">Belongs to the DEFL family.</text>
</comment>
<evidence type="ECO:0000256" key="2">
    <source>
        <dbReference type="ARBA" id="ARBA00006722"/>
    </source>
</evidence>
<evidence type="ECO:0000256" key="8">
    <source>
        <dbReference type="ARBA" id="ARBA00023157"/>
    </source>
</evidence>
<evidence type="ECO:0000313" key="11">
    <source>
        <dbReference type="Proteomes" id="UP000078284"/>
    </source>
</evidence>
<feature type="signal peptide" evidence="9">
    <location>
        <begin position="1"/>
        <end position="25"/>
    </location>
</feature>
<reference evidence="11" key="1">
    <citation type="journal article" date="2016" name="Proc. Natl. Acad. Sci. U.S.A.">
        <title>Chromosome-level assembly of Arabidopsis thaliana Ler reveals the extent of translocation and inversion polymorphisms.</title>
        <authorList>
            <person name="Zapata L."/>
            <person name="Ding J."/>
            <person name="Willing E.M."/>
            <person name="Hartwig B."/>
            <person name="Bezdan D."/>
            <person name="Jiao W.B."/>
            <person name="Patel V."/>
            <person name="Velikkakam James G."/>
            <person name="Koornneef M."/>
            <person name="Ossowski S."/>
            <person name="Schneeberger K."/>
        </authorList>
    </citation>
    <scope>NUCLEOTIDE SEQUENCE [LARGE SCALE GENOMIC DNA]</scope>
    <source>
        <strain evidence="11">cv. Landsberg erecta</strain>
    </source>
</reference>
<dbReference type="Proteomes" id="UP000078284">
    <property type="component" value="Chromosome 3"/>
</dbReference>
<feature type="chain" id="PRO_5008094925" evidence="9">
    <location>
        <begin position="26"/>
        <end position="76"/>
    </location>
</feature>
<organism evidence="10 11">
    <name type="scientific">Arabidopsis thaliana</name>
    <name type="common">Mouse-ear cress</name>
    <dbReference type="NCBI Taxonomy" id="3702"/>
    <lineage>
        <taxon>Eukaryota</taxon>
        <taxon>Viridiplantae</taxon>
        <taxon>Streptophyta</taxon>
        <taxon>Embryophyta</taxon>
        <taxon>Tracheophyta</taxon>
        <taxon>Spermatophyta</taxon>
        <taxon>Magnoliopsida</taxon>
        <taxon>eudicotyledons</taxon>
        <taxon>Gunneridae</taxon>
        <taxon>Pentapetalae</taxon>
        <taxon>rosids</taxon>
        <taxon>malvids</taxon>
        <taxon>Brassicales</taxon>
        <taxon>Brassicaceae</taxon>
        <taxon>Camelineae</taxon>
        <taxon>Arabidopsis</taxon>
    </lineage>
</organism>
<evidence type="ECO:0000256" key="9">
    <source>
        <dbReference type="SAM" id="SignalP"/>
    </source>
</evidence>
<dbReference type="PANTHER" id="PTHR33830">
    <property type="entry name" value="DEFENSIN-LIKE PROTEIN 184-RELATED"/>
    <property type="match status" value="1"/>
</dbReference>
<comment type="subcellular location">
    <subcellularLocation>
        <location evidence="1">Secreted</location>
    </subcellularLocation>
</comment>
<evidence type="ECO:0000256" key="7">
    <source>
        <dbReference type="ARBA" id="ARBA00022821"/>
    </source>
</evidence>
<keyword evidence="6 9" id="KW-0732">Signal</keyword>
<gene>
    <name evidence="10" type="ordered locus">AXX17_At3g55450</name>
</gene>
<dbReference type="EMBL" id="LUHQ01000003">
    <property type="protein sequence ID" value="OAP04582.1"/>
    <property type="molecule type" value="Genomic_DNA"/>
</dbReference>
<dbReference type="InterPro" id="IPR010851">
    <property type="entry name" value="DEFL"/>
</dbReference>
<dbReference type="PANTHER" id="PTHR33830:SF10">
    <property type="entry name" value="DEFENSIN-LIKE PROTEIN 122-RELATED"/>
    <property type="match status" value="1"/>
</dbReference>
<evidence type="ECO:0000256" key="5">
    <source>
        <dbReference type="ARBA" id="ARBA00022577"/>
    </source>
</evidence>
<dbReference type="GO" id="GO:0050832">
    <property type="term" value="P:defense response to fungus"/>
    <property type="evidence" value="ECO:0007669"/>
    <property type="project" value="UniProtKB-KW"/>
</dbReference>
<dbReference type="GO" id="GO:0031640">
    <property type="term" value="P:killing of cells of another organism"/>
    <property type="evidence" value="ECO:0007669"/>
    <property type="project" value="UniProtKB-KW"/>
</dbReference>
<evidence type="ECO:0000256" key="4">
    <source>
        <dbReference type="ARBA" id="ARBA00022529"/>
    </source>
</evidence>
<protein>
    <submittedName>
        <fullName evidence="10">LCR54</fullName>
    </submittedName>
</protein>
<dbReference type="ExpressionAtlas" id="A0A178VI65">
    <property type="expression patterns" value="baseline and differential"/>
</dbReference>
<keyword evidence="4" id="KW-0929">Antimicrobial</keyword>
<keyword evidence="8" id="KW-1015">Disulfide bond</keyword>
<keyword evidence="5" id="KW-0295">Fungicide</keyword>
<evidence type="ECO:0000256" key="3">
    <source>
        <dbReference type="ARBA" id="ARBA00022525"/>
    </source>
</evidence>
<accession>A0A178VI65</accession>
<name>A0A178VI65_ARATH</name>
<dbReference type="AlphaFoldDB" id="A0A178VI65"/>
<keyword evidence="7" id="KW-0611">Plant defense</keyword>
<sequence length="76" mass="8321">MTKAITLAIFMVVLVLGMVTKETQGEEKQCYDYLLTPQENCEGLICAHECTMQHGGNGMCVDTTSTVCICTYDCTS</sequence>
<keyword evidence="3" id="KW-0964">Secreted</keyword>